<dbReference type="PROSITE" id="PS50172">
    <property type="entry name" value="BRCT"/>
    <property type="match status" value="1"/>
</dbReference>
<dbReference type="GeneID" id="54556922"/>
<sequence>MPTAPPAAKPTKQIFDPFNSSATGHQRAENRLSGSTSWRDSRHQKLCAQFASGAGGGKRVSDSVGAGSRDFGVDGRTENGGWEKGAKGLRTGGQLSLWESVRVEKKDQEEGRPAKRVKAEQEEKRKPSAVVNPYTPVRKQDGSIRESSWTSHETSPSDLLEPIDPIPPSSENVEEPSKTPPSEKDPPQIFSSLTFYINGSTAPILSDHKLKNLLTLHGGSIAIALGRRTVTHVILGKANCKGGIGGGLAASKIQKEIASVKGAKVRFVTVEWVVESIKAGKRLQKGRFEAVGMRPAGVAGIEGMFGKKK</sequence>
<proteinExistence type="predicted"/>
<reference evidence="3" key="1">
    <citation type="journal article" date="2020" name="Stud. Mycol.">
        <title>101 Dothideomycetes genomes: a test case for predicting lifestyles and emergence of pathogens.</title>
        <authorList>
            <person name="Haridas S."/>
            <person name="Albert R."/>
            <person name="Binder M."/>
            <person name="Bloem J."/>
            <person name="Labutti K."/>
            <person name="Salamov A."/>
            <person name="Andreopoulos B."/>
            <person name="Baker S."/>
            <person name="Barry K."/>
            <person name="Bills G."/>
            <person name="Bluhm B."/>
            <person name="Cannon C."/>
            <person name="Castanera R."/>
            <person name="Culley D."/>
            <person name="Daum C."/>
            <person name="Ezra D."/>
            <person name="Gonzalez J."/>
            <person name="Henrissat B."/>
            <person name="Kuo A."/>
            <person name="Liang C."/>
            <person name="Lipzen A."/>
            <person name="Lutzoni F."/>
            <person name="Magnuson J."/>
            <person name="Mondo S."/>
            <person name="Nolan M."/>
            <person name="Ohm R."/>
            <person name="Pangilinan J."/>
            <person name="Park H.-J."/>
            <person name="Ramirez L."/>
            <person name="Alfaro M."/>
            <person name="Sun H."/>
            <person name="Tritt A."/>
            <person name="Yoshinaga Y."/>
            <person name="Zwiers L.-H."/>
            <person name="Turgeon B."/>
            <person name="Goodwin S."/>
            <person name="Spatafora J."/>
            <person name="Crous P."/>
            <person name="Grigoriev I."/>
        </authorList>
    </citation>
    <scope>NUCLEOTIDE SEQUENCE</scope>
    <source>
        <strain evidence="3">ATCC 36951</strain>
    </source>
</reference>
<dbReference type="RefSeq" id="XP_033675133.1">
    <property type="nucleotide sequence ID" value="XM_033803650.1"/>
</dbReference>
<dbReference type="Proteomes" id="UP000799537">
    <property type="component" value="Unassembled WGS sequence"/>
</dbReference>
<dbReference type="Pfam" id="PF16589">
    <property type="entry name" value="BRCT_2"/>
    <property type="match status" value="1"/>
</dbReference>
<dbReference type="SUPFAM" id="SSF52113">
    <property type="entry name" value="BRCT domain"/>
    <property type="match status" value="1"/>
</dbReference>
<organism evidence="3 4">
    <name type="scientific">Zasmidium cellare ATCC 36951</name>
    <dbReference type="NCBI Taxonomy" id="1080233"/>
    <lineage>
        <taxon>Eukaryota</taxon>
        <taxon>Fungi</taxon>
        <taxon>Dikarya</taxon>
        <taxon>Ascomycota</taxon>
        <taxon>Pezizomycotina</taxon>
        <taxon>Dothideomycetes</taxon>
        <taxon>Dothideomycetidae</taxon>
        <taxon>Mycosphaerellales</taxon>
        <taxon>Mycosphaerellaceae</taxon>
        <taxon>Zasmidium</taxon>
    </lineage>
</organism>
<feature type="compositionally biased region" description="Polar residues" evidence="1">
    <location>
        <begin position="145"/>
        <end position="157"/>
    </location>
</feature>
<gene>
    <name evidence="3" type="ORF">M409DRAFT_16506</name>
</gene>
<dbReference type="EMBL" id="ML993579">
    <property type="protein sequence ID" value="KAF2174244.1"/>
    <property type="molecule type" value="Genomic_DNA"/>
</dbReference>
<dbReference type="OrthoDB" id="427711at2759"/>
<protein>
    <recommendedName>
        <fullName evidence="2">BRCT domain-containing protein</fullName>
    </recommendedName>
</protein>
<dbReference type="InterPro" id="IPR036420">
    <property type="entry name" value="BRCT_dom_sf"/>
</dbReference>
<feature type="domain" description="BRCT" evidence="2">
    <location>
        <begin position="185"/>
        <end position="290"/>
    </location>
</feature>
<keyword evidence="4" id="KW-1185">Reference proteome</keyword>
<feature type="region of interest" description="Disordered" evidence="1">
    <location>
        <begin position="1"/>
        <end position="189"/>
    </location>
</feature>
<dbReference type="AlphaFoldDB" id="A0A6A6D495"/>
<evidence type="ECO:0000313" key="3">
    <source>
        <dbReference type="EMBL" id="KAF2174244.1"/>
    </source>
</evidence>
<dbReference type="InterPro" id="IPR001357">
    <property type="entry name" value="BRCT_dom"/>
</dbReference>
<dbReference type="Gene3D" id="3.40.50.10190">
    <property type="entry name" value="BRCT domain"/>
    <property type="match status" value="1"/>
</dbReference>
<evidence type="ECO:0000259" key="2">
    <source>
        <dbReference type="PROSITE" id="PS50172"/>
    </source>
</evidence>
<dbReference type="SMART" id="SM00292">
    <property type="entry name" value="BRCT"/>
    <property type="match status" value="1"/>
</dbReference>
<feature type="compositionally biased region" description="Basic and acidic residues" evidence="1">
    <location>
        <begin position="175"/>
        <end position="186"/>
    </location>
</feature>
<feature type="compositionally biased region" description="Basic and acidic residues" evidence="1">
    <location>
        <begin position="101"/>
        <end position="126"/>
    </location>
</feature>
<evidence type="ECO:0000256" key="1">
    <source>
        <dbReference type="SAM" id="MobiDB-lite"/>
    </source>
</evidence>
<evidence type="ECO:0000313" key="4">
    <source>
        <dbReference type="Proteomes" id="UP000799537"/>
    </source>
</evidence>
<accession>A0A6A6D495</accession>
<name>A0A6A6D495_ZASCE</name>